<organism evidence="1">
    <name type="scientific">marine sediment metagenome</name>
    <dbReference type="NCBI Taxonomy" id="412755"/>
    <lineage>
        <taxon>unclassified sequences</taxon>
        <taxon>metagenomes</taxon>
        <taxon>ecological metagenomes</taxon>
    </lineage>
</organism>
<reference evidence="1" key="1">
    <citation type="journal article" date="2014" name="Front. Microbiol.">
        <title>High frequency of phylogenetically diverse reductive dehalogenase-homologous genes in deep subseafloor sedimentary metagenomes.</title>
        <authorList>
            <person name="Kawai M."/>
            <person name="Futagami T."/>
            <person name="Toyoda A."/>
            <person name="Takaki Y."/>
            <person name="Nishi S."/>
            <person name="Hori S."/>
            <person name="Arai W."/>
            <person name="Tsubouchi T."/>
            <person name="Morono Y."/>
            <person name="Uchiyama I."/>
            <person name="Ito T."/>
            <person name="Fujiyama A."/>
            <person name="Inagaki F."/>
            <person name="Takami H."/>
        </authorList>
    </citation>
    <scope>NUCLEOTIDE SEQUENCE</scope>
    <source>
        <strain evidence="1">Expedition CK06-06</strain>
    </source>
</reference>
<protein>
    <submittedName>
        <fullName evidence="1">Uncharacterized protein</fullName>
    </submittedName>
</protein>
<dbReference type="EMBL" id="BART01033724">
    <property type="protein sequence ID" value="GAH10416.1"/>
    <property type="molecule type" value="Genomic_DNA"/>
</dbReference>
<proteinExistence type="predicted"/>
<evidence type="ECO:0000313" key="1">
    <source>
        <dbReference type="EMBL" id="GAH10416.1"/>
    </source>
</evidence>
<name>X1CPT6_9ZZZZ</name>
<comment type="caution">
    <text evidence="1">The sequence shown here is derived from an EMBL/GenBank/DDBJ whole genome shotgun (WGS) entry which is preliminary data.</text>
</comment>
<gene>
    <name evidence="1" type="ORF">S01H4_57850</name>
</gene>
<accession>X1CPT6</accession>
<sequence length="110" mass="12701">IMDISRRSINRHVGDEYLQGIYLWVDPSAPDVFMLMMDIFGYEEEIVNHRREKIIAKVKELGGELGDRAPADDYYGHILTGLTDLFVAGVWHFFGSGTLRIDDIKFMYDI</sequence>
<feature type="non-terminal residue" evidence="1">
    <location>
        <position position="1"/>
    </location>
</feature>
<dbReference type="AlphaFoldDB" id="X1CPT6"/>